<accession>A0AAD9NV35</accession>
<dbReference type="Proteomes" id="UP001209878">
    <property type="component" value="Unassembled WGS sequence"/>
</dbReference>
<protein>
    <recommendedName>
        <fullName evidence="1">RIIa domain-containing protein</fullName>
    </recommendedName>
</protein>
<evidence type="ECO:0000313" key="2">
    <source>
        <dbReference type="EMBL" id="KAK2183505.1"/>
    </source>
</evidence>
<organism evidence="2 3">
    <name type="scientific">Ridgeia piscesae</name>
    <name type="common">Tubeworm</name>
    <dbReference type="NCBI Taxonomy" id="27915"/>
    <lineage>
        <taxon>Eukaryota</taxon>
        <taxon>Metazoa</taxon>
        <taxon>Spiralia</taxon>
        <taxon>Lophotrochozoa</taxon>
        <taxon>Annelida</taxon>
        <taxon>Polychaeta</taxon>
        <taxon>Sedentaria</taxon>
        <taxon>Canalipalpata</taxon>
        <taxon>Sabellida</taxon>
        <taxon>Siboglinidae</taxon>
        <taxon>Ridgeia</taxon>
    </lineage>
</organism>
<dbReference type="Gene3D" id="1.20.890.10">
    <property type="entry name" value="cAMP-dependent protein kinase regulatory subunit, dimerization-anchoring domain"/>
    <property type="match status" value="1"/>
</dbReference>
<dbReference type="Pfam" id="PF02197">
    <property type="entry name" value="RIIa"/>
    <property type="match status" value="1"/>
</dbReference>
<gene>
    <name evidence="2" type="ORF">NP493_309g02093</name>
</gene>
<sequence length="82" mass="9357">MSKYVDCEVHLPPGMTRLLLDFTAAVIRMKPTDLSEFAAYYFSDMYQIKCTNEEKKAKAKGIRYSVAIMGVAHDHQLKQLKA</sequence>
<evidence type="ECO:0000259" key="1">
    <source>
        <dbReference type="Pfam" id="PF02197"/>
    </source>
</evidence>
<name>A0AAD9NV35_RIDPI</name>
<dbReference type="SUPFAM" id="SSF47391">
    <property type="entry name" value="Dimerization-anchoring domain of cAMP-dependent PK regulatory subunit"/>
    <property type="match status" value="1"/>
</dbReference>
<dbReference type="AlphaFoldDB" id="A0AAD9NV35"/>
<dbReference type="InterPro" id="IPR003117">
    <property type="entry name" value="cAMP_dep_PK_reg_su_I/II_a/b"/>
</dbReference>
<dbReference type="EMBL" id="JAODUO010000309">
    <property type="protein sequence ID" value="KAK2183505.1"/>
    <property type="molecule type" value="Genomic_DNA"/>
</dbReference>
<reference evidence="2" key="1">
    <citation type="journal article" date="2023" name="Mol. Biol. Evol.">
        <title>Third-Generation Sequencing Reveals the Adaptive Role of the Epigenome in Three Deep-Sea Polychaetes.</title>
        <authorList>
            <person name="Perez M."/>
            <person name="Aroh O."/>
            <person name="Sun Y."/>
            <person name="Lan Y."/>
            <person name="Juniper S.K."/>
            <person name="Young C.R."/>
            <person name="Angers B."/>
            <person name="Qian P.Y."/>
        </authorList>
    </citation>
    <scope>NUCLEOTIDE SEQUENCE</scope>
    <source>
        <strain evidence="2">R07B-5</strain>
    </source>
</reference>
<comment type="caution">
    <text evidence="2">The sequence shown here is derived from an EMBL/GenBank/DDBJ whole genome shotgun (WGS) entry which is preliminary data.</text>
</comment>
<feature type="domain" description="RIIa" evidence="1">
    <location>
        <begin position="14"/>
        <end position="43"/>
    </location>
</feature>
<keyword evidence="3" id="KW-1185">Reference proteome</keyword>
<evidence type="ECO:0000313" key="3">
    <source>
        <dbReference type="Proteomes" id="UP001209878"/>
    </source>
</evidence>
<proteinExistence type="predicted"/>
<dbReference type="CDD" id="cd12099">
    <property type="entry name" value="DD_RII_PKA"/>
    <property type="match status" value="1"/>
</dbReference>